<dbReference type="GeneID" id="81126875"/>
<feature type="domain" description="Halobacterial output" evidence="1">
    <location>
        <begin position="5"/>
        <end position="68"/>
    </location>
</feature>
<dbReference type="InterPro" id="IPR040624">
    <property type="entry name" value="HalOD1"/>
</dbReference>
<dbReference type="EMBL" id="JBHTAH010000002">
    <property type="protein sequence ID" value="MFC7068607.1"/>
    <property type="molecule type" value="Genomic_DNA"/>
</dbReference>
<sequence length="69" mass="7614">MNESRTVERILAEVAEREGVRPTRLNPVLSDVVDPDALGRVLRNTRGEVTFEYHGYTVSVTEDGAVTVA</sequence>
<comment type="caution">
    <text evidence="2">The sequence shown here is derived from an EMBL/GenBank/DDBJ whole genome shotgun (WGS) entry which is preliminary data.</text>
</comment>
<dbReference type="RefSeq" id="WP_284033583.1">
    <property type="nucleotide sequence ID" value="NZ_CP126155.1"/>
</dbReference>
<reference evidence="2 3" key="1">
    <citation type="journal article" date="2019" name="Int. J. Syst. Evol. Microbiol.">
        <title>The Global Catalogue of Microorganisms (GCM) 10K type strain sequencing project: providing services to taxonomists for standard genome sequencing and annotation.</title>
        <authorList>
            <consortium name="The Broad Institute Genomics Platform"/>
            <consortium name="The Broad Institute Genome Sequencing Center for Infectious Disease"/>
            <person name="Wu L."/>
            <person name="Ma J."/>
        </authorList>
    </citation>
    <scope>NUCLEOTIDE SEQUENCE [LARGE SCALE GENOMIC DNA]</scope>
    <source>
        <strain evidence="2 3">DT31</strain>
    </source>
</reference>
<dbReference type="AlphaFoldDB" id="A0ABD5W9F7"/>
<proteinExistence type="predicted"/>
<accession>A0ABD5W9F7</accession>
<dbReference type="Pfam" id="PF18545">
    <property type="entry name" value="HalOD1"/>
    <property type="match status" value="1"/>
</dbReference>
<name>A0ABD5W9F7_9EURY</name>
<gene>
    <name evidence="2" type="ORF">ACFQL9_03060</name>
</gene>
<evidence type="ECO:0000259" key="1">
    <source>
        <dbReference type="Pfam" id="PF18545"/>
    </source>
</evidence>
<dbReference type="Proteomes" id="UP001596461">
    <property type="component" value="Unassembled WGS sequence"/>
</dbReference>
<protein>
    <submittedName>
        <fullName evidence="2">HalOD1 output domain-containing protein</fullName>
    </submittedName>
</protein>
<keyword evidence="3" id="KW-1185">Reference proteome</keyword>
<evidence type="ECO:0000313" key="2">
    <source>
        <dbReference type="EMBL" id="MFC7068607.1"/>
    </source>
</evidence>
<organism evidence="2 3">
    <name type="scientific">Halobaculum lipolyticum</name>
    <dbReference type="NCBI Taxonomy" id="3032001"/>
    <lineage>
        <taxon>Archaea</taxon>
        <taxon>Methanobacteriati</taxon>
        <taxon>Methanobacteriota</taxon>
        <taxon>Stenosarchaea group</taxon>
        <taxon>Halobacteria</taxon>
        <taxon>Halobacteriales</taxon>
        <taxon>Haloferacaceae</taxon>
        <taxon>Halobaculum</taxon>
    </lineage>
</organism>
<evidence type="ECO:0000313" key="3">
    <source>
        <dbReference type="Proteomes" id="UP001596461"/>
    </source>
</evidence>